<evidence type="ECO:0000313" key="1">
    <source>
        <dbReference type="EMBL" id="MDQ0412726.1"/>
    </source>
</evidence>
<organism evidence="1 2">
    <name type="scientific">Mesobacillus stamsii</name>
    <dbReference type="NCBI Taxonomy" id="225347"/>
    <lineage>
        <taxon>Bacteria</taxon>
        <taxon>Bacillati</taxon>
        <taxon>Bacillota</taxon>
        <taxon>Bacilli</taxon>
        <taxon>Bacillales</taxon>
        <taxon>Bacillaceae</taxon>
        <taxon>Mesobacillus</taxon>
    </lineage>
</organism>
<keyword evidence="2" id="KW-1185">Reference proteome</keyword>
<reference evidence="1 2" key="1">
    <citation type="submission" date="2023-07" db="EMBL/GenBank/DDBJ databases">
        <title>Genomic Encyclopedia of Type Strains, Phase IV (KMG-IV): sequencing the most valuable type-strain genomes for metagenomic binning, comparative biology and taxonomic classification.</title>
        <authorList>
            <person name="Goeker M."/>
        </authorList>
    </citation>
    <scope>NUCLEOTIDE SEQUENCE [LARGE SCALE GENOMIC DNA]</scope>
    <source>
        <strain evidence="1 2">DSM 19598</strain>
    </source>
</reference>
<proteinExistence type="predicted"/>
<dbReference type="RefSeq" id="WP_307191315.1">
    <property type="nucleotide sequence ID" value="NZ_JAUSUN010000004.1"/>
</dbReference>
<dbReference type="InterPro" id="IPR018989">
    <property type="entry name" value="DUF2001"/>
</dbReference>
<gene>
    <name evidence="1" type="ORF">J2S25_000906</name>
</gene>
<evidence type="ECO:0000313" key="2">
    <source>
        <dbReference type="Proteomes" id="UP001242313"/>
    </source>
</evidence>
<protein>
    <recommendedName>
        <fullName evidence="3">Phage portal protein</fullName>
    </recommendedName>
</protein>
<dbReference type="EMBL" id="JAUSUN010000004">
    <property type="protein sequence ID" value="MDQ0412726.1"/>
    <property type="molecule type" value="Genomic_DNA"/>
</dbReference>
<comment type="caution">
    <text evidence="1">The sequence shown here is derived from an EMBL/GenBank/DDBJ whole genome shotgun (WGS) entry which is preliminary data.</text>
</comment>
<dbReference type="SUPFAM" id="SSF69279">
    <property type="entry name" value="Phage tail proteins"/>
    <property type="match status" value="1"/>
</dbReference>
<dbReference type="Pfam" id="PF09393">
    <property type="entry name" value="DUF2001"/>
    <property type="match status" value="1"/>
</dbReference>
<sequence length="153" mass="17040">MAILQNNDVISGKEGTVFATIDGRVHEFAEIVKIEARINLLKADVKAVGKRMKGSKVVGAEGVGSWTIHYHRPEMRDYVYNFVKNGVTPQIDVMITNADVTSRAGRQSVLLKNLVPDSALIAMLDGDTEDTLTDESDFTWDDLEILERFKTIE</sequence>
<dbReference type="InterPro" id="IPR038628">
    <property type="entry name" value="XkdM-like_sf"/>
</dbReference>
<dbReference type="Gene3D" id="2.30.110.40">
    <property type="entry name" value="Phage tail tube protein"/>
    <property type="match status" value="1"/>
</dbReference>
<dbReference type="Proteomes" id="UP001242313">
    <property type="component" value="Unassembled WGS sequence"/>
</dbReference>
<evidence type="ECO:0008006" key="3">
    <source>
        <dbReference type="Google" id="ProtNLM"/>
    </source>
</evidence>
<accession>A0ABU0FS38</accession>
<name>A0ABU0FS38_9BACI</name>